<keyword evidence="7" id="KW-0342">GTP-binding</keyword>
<dbReference type="Gene3D" id="3.40.50.300">
    <property type="entry name" value="P-loop containing nucleotide triphosphate hydrolases"/>
    <property type="match status" value="1"/>
</dbReference>
<dbReference type="InterPro" id="IPR003495">
    <property type="entry name" value="CobW/HypB/UreG_nucleotide-bd"/>
</dbReference>
<dbReference type="Pfam" id="PF02492">
    <property type="entry name" value="cobW"/>
    <property type="match status" value="1"/>
</dbReference>
<keyword evidence="5" id="KW-0378">Hydrolase</keyword>
<feature type="region of interest" description="Disordered" evidence="8">
    <location>
        <begin position="1"/>
        <end position="30"/>
    </location>
</feature>
<keyword evidence="11" id="KW-1185">Reference proteome</keyword>
<evidence type="ECO:0000256" key="1">
    <source>
        <dbReference type="ARBA" id="ARBA00006211"/>
    </source>
</evidence>
<dbReference type="CDD" id="cd05390">
    <property type="entry name" value="HypB"/>
    <property type="match status" value="1"/>
</dbReference>
<proteinExistence type="inferred from homology"/>
<evidence type="ECO:0000259" key="9">
    <source>
        <dbReference type="Pfam" id="PF02492"/>
    </source>
</evidence>
<sequence>MLREDDEPGHGHPHPHPHPHPHGGLRPNGAGETVTIEQKVLAKNDLLADRNRTWMTDRGVVAVNVMSSPGAGKTTLFERTITDLGGRRPMAVIEGDQETRLDADRIGRTGCAVVQVNTGAGCHLDAEMMRDALTALSPPQDSLLMVENVGNLVCPALFDLGERAKVVIISVTEGTDKPLKYPYMFAAADLILINKADLLPYVDFDVEQCARHARSVNPDVHVLTVSATTGEGLTHWYDWLAAQR</sequence>
<dbReference type="RefSeq" id="WP_306086626.1">
    <property type="nucleotide sequence ID" value="NZ_CP120992.1"/>
</dbReference>
<evidence type="ECO:0000256" key="5">
    <source>
        <dbReference type="ARBA" id="ARBA00022801"/>
    </source>
</evidence>
<dbReference type="InterPro" id="IPR027417">
    <property type="entry name" value="P-loop_NTPase"/>
</dbReference>
<keyword evidence="6" id="KW-0862">Zinc</keyword>
<protein>
    <submittedName>
        <fullName evidence="10">Hydrogenase nickel incorporation protein HypB</fullName>
    </submittedName>
</protein>
<dbReference type="InterPro" id="IPR004392">
    <property type="entry name" value="Hyd_mat_HypB"/>
</dbReference>
<keyword evidence="3" id="KW-0479">Metal-binding</keyword>
<evidence type="ECO:0000256" key="8">
    <source>
        <dbReference type="SAM" id="MobiDB-lite"/>
    </source>
</evidence>
<evidence type="ECO:0000256" key="2">
    <source>
        <dbReference type="ARBA" id="ARBA00022596"/>
    </source>
</evidence>
<evidence type="ECO:0000313" key="10">
    <source>
        <dbReference type="EMBL" id="WLQ40169.1"/>
    </source>
</evidence>
<dbReference type="SUPFAM" id="SSF52540">
    <property type="entry name" value="P-loop containing nucleoside triphosphate hydrolases"/>
    <property type="match status" value="1"/>
</dbReference>
<dbReference type="PANTHER" id="PTHR30134:SF2">
    <property type="entry name" value="HYDROGENASE MATURATION FACTOR HYPB"/>
    <property type="match status" value="1"/>
</dbReference>
<name>A0ABY9I1K1_9ACTN</name>
<dbReference type="Proteomes" id="UP001229952">
    <property type="component" value="Chromosome"/>
</dbReference>
<keyword evidence="4" id="KW-0547">Nucleotide-binding</keyword>
<evidence type="ECO:0000256" key="6">
    <source>
        <dbReference type="ARBA" id="ARBA00022833"/>
    </source>
</evidence>
<reference evidence="10 11" key="1">
    <citation type="submission" date="2023-03" db="EMBL/GenBank/DDBJ databases">
        <title>Isolation and description of six Streptomyces strains from soil environments, able to metabolize different microbial glucans.</title>
        <authorList>
            <person name="Widen T."/>
            <person name="Larsbrink J."/>
        </authorList>
    </citation>
    <scope>NUCLEOTIDE SEQUENCE [LARGE SCALE GENOMIC DNA]</scope>
    <source>
        <strain evidence="10 11">Mut2</strain>
    </source>
</reference>
<dbReference type="EMBL" id="CP120992">
    <property type="protein sequence ID" value="WLQ40169.1"/>
    <property type="molecule type" value="Genomic_DNA"/>
</dbReference>
<gene>
    <name evidence="10" type="primary">hypB</name>
    <name evidence="10" type="ORF">P8A22_09230</name>
</gene>
<dbReference type="PANTHER" id="PTHR30134">
    <property type="entry name" value="HYDROGENASE PROTEIN ASSEMBLY PROTEIN, NICKEL CHAPERONE"/>
    <property type="match status" value="1"/>
</dbReference>
<evidence type="ECO:0000313" key="11">
    <source>
        <dbReference type="Proteomes" id="UP001229952"/>
    </source>
</evidence>
<dbReference type="NCBIfam" id="TIGR00073">
    <property type="entry name" value="hypB"/>
    <property type="match status" value="1"/>
</dbReference>
<dbReference type="PIRSF" id="PIRSF005624">
    <property type="entry name" value="Ni-bind_GTPase"/>
    <property type="match status" value="1"/>
</dbReference>
<feature type="compositionally biased region" description="Basic residues" evidence="8">
    <location>
        <begin position="11"/>
        <end position="23"/>
    </location>
</feature>
<keyword evidence="2" id="KW-0533">Nickel</keyword>
<organism evidence="10 11">
    <name type="scientific">Streptomyces laculatispora</name>
    <dbReference type="NCBI Taxonomy" id="887464"/>
    <lineage>
        <taxon>Bacteria</taxon>
        <taxon>Bacillati</taxon>
        <taxon>Actinomycetota</taxon>
        <taxon>Actinomycetes</taxon>
        <taxon>Kitasatosporales</taxon>
        <taxon>Streptomycetaceae</taxon>
        <taxon>Streptomyces</taxon>
    </lineage>
</organism>
<evidence type="ECO:0000256" key="4">
    <source>
        <dbReference type="ARBA" id="ARBA00022741"/>
    </source>
</evidence>
<feature type="domain" description="CobW/HypB/UreG nucleotide-binding" evidence="9">
    <location>
        <begin position="63"/>
        <end position="223"/>
    </location>
</feature>
<evidence type="ECO:0000256" key="3">
    <source>
        <dbReference type="ARBA" id="ARBA00022723"/>
    </source>
</evidence>
<accession>A0ABY9I1K1</accession>
<comment type="similarity">
    <text evidence="1">Belongs to the SIMIBI class G3E GTPase family. HypB/HupM subfamily.</text>
</comment>
<evidence type="ECO:0000256" key="7">
    <source>
        <dbReference type="ARBA" id="ARBA00023134"/>
    </source>
</evidence>